<dbReference type="Pfam" id="PF17801">
    <property type="entry name" value="Melibiase_C"/>
    <property type="match status" value="1"/>
</dbReference>
<comment type="similarity">
    <text evidence="1 5">Belongs to the glycosyl hydrolase 27 family.</text>
</comment>
<keyword evidence="5" id="KW-1015">Disulfide bond</keyword>
<proteinExistence type="inferred from homology"/>
<dbReference type="InterPro" id="IPR041233">
    <property type="entry name" value="Melibiase_C"/>
</dbReference>
<evidence type="ECO:0000256" key="2">
    <source>
        <dbReference type="ARBA" id="ARBA00022729"/>
    </source>
</evidence>
<organism evidence="8 9">
    <name type="scientific">Sphingobacterium arenae</name>
    <dbReference type="NCBI Taxonomy" id="1280598"/>
    <lineage>
        <taxon>Bacteria</taxon>
        <taxon>Pseudomonadati</taxon>
        <taxon>Bacteroidota</taxon>
        <taxon>Sphingobacteriia</taxon>
        <taxon>Sphingobacteriales</taxon>
        <taxon>Sphingobacteriaceae</taxon>
        <taxon>Sphingobacterium</taxon>
    </lineage>
</organism>
<evidence type="ECO:0000256" key="5">
    <source>
        <dbReference type="RuleBase" id="RU361168"/>
    </source>
</evidence>
<keyword evidence="9" id="KW-1185">Reference proteome</keyword>
<dbReference type="Gene3D" id="2.60.40.10">
    <property type="entry name" value="Immunoglobulins"/>
    <property type="match status" value="1"/>
</dbReference>
<accession>A0ABR7XYN1</accession>
<evidence type="ECO:0000256" key="4">
    <source>
        <dbReference type="ARBA" id="ARBA00023295"/>
    </source>
</evidence>
<feature type="signal peptide" evidence="6">
    <location>
        <begin position="1"/>
        <end position="23"/>
    </location>
</feature>
<protein>
    <recommendedName>
        <fullName evidence="5">Alpha-galactosidase</fullName>
        <ecNumber evidence="5">3.2.1.22</ecNumber>
    </recommendedName>
    <alternativeName>
        <fullName evidence="5">Melibiase</fullName>
    </alternativeName>
</protein>
<dbReference type="InterPro" id="IPR013785">
    <property type="entry name" value="Aldolase_TIM"/>
</dbReference>
<dbReference type="InterPro" id="IPR013783">
    <property type="entry name" value="Ig-like_fold"/>
</dbReference>
<evidence type="ECO:0000259" key="7">
    <source>
        <dbReference type="Pfam" id="PF17801"/>
    </source>
</evidence>
<dbReference type="RefSeq" id="WP_190307338.1">
    <property type="nucleotide sequence ID" value="NZ_JACNYK010000001.1"/>
</dbReference>
<feature type="chain" id="PRO_5046422669" description="Alpha-galactosidase" evidence="6">
    <location>
        <begin position="24"/>
        <end position="646"/>
    </location>
</feature>
<evidence type="ECO:0000313" key="8">
    <source>
        <dbReference type="EMBL" id="MBD1424163.1"/>
    </source>
</evidence>
<dbReference type="SUPFAM" id="SSF51445">
    <property type="entry name" value="(Trans)glycosidases"/>
    <property type="match status" value="1"/>
</dbReference>
<keyword evidence="3 5" id="KW-0378">Hydrolase</keyword>
<evidence type="ECO:0000313" key="9">
    <source>
        <dbReference type="Proteomes" id="UP000606494"/>
    </source>
</evidence>
<dbReference type="InterPro" id="IPR013780">
    <property type="entry name" value="Glyco_hydro_b"/>
</dbReference>
<dbReference type="Gene3D" id="3.20.20.70">
    <property type="entry name" value="Aldolase class I"/>
    <property type="match status" value="1"/>
</dbReference>
<dbReference type="PANTHER" id="PTHR11452">
    <property type="entry name" value="ALPHA-GALACTOSIDASE/ALPHA-N-ACETYLGALACTOSAMINIDASE"/>
    <property type="match status" value="1"/>
</dbReference>
<reference evidence="8 9" key="1">
    <citation type="submission" date="2020-08" db="EMBL/GenBank/DDBJ databases">
        <title>Sphingobacterium sp. DN00404 isolated from aquaculture water.</title>
        <authorList>
            <person name="Zhang M."/>
        </authorList>
    </citation>
    <scope>NUCLEOTIDE SEQUENCE [LARGE SCALE GENOMIC DNA]</scope>
    <source>
        <strain evidence="8 9">KCTC 32294</strain>
    </source>
</reference>
<dbReference type="PRINTS" id="PR00740">
    <property type="entry name" value="GLHYDRLASE27"/>
</dbReference>
<comment type="catalytic activity">
    <reaction evidence="5">
        <text>Hydrolysis of terminal, non-reducing alpha-D-galactose residues in alpha-D-galactosides, including galactose oligosaccharides, galactomannans and galactolipids.</text>
        <dbReference type="EC" id="3.2.1.22"/>
    </reaction>
</comment>
<dbReference type="Pfam" id="PF16499">
    <property type="entry name" value="Melibiase_2"/>
    <property type="match status" value="2"/>
</dbReference>
<keyword evidence="4 5" id="KW-0326">Glycosidase</keyword>
<keyword evidence="2 6" id="KW-0732">Signal</keyword>
<evidence type="ECO:0000256" key="6">
    <source>
        <dbReference type="SAM" id="SignalP"/>
    </source>
</evidence>
<dbReference type="EMBL" id="JACNYK010000001">
    <property type="protein sequence ID" value="MBD1424163.1"/>
    <property type="molecule type" value="Genomic_DNA"/>
</dbReference>
<dbReference type="PANTHER" id="PTHR11452:SF75">
    <property type="entry name" value="ALPHA-GALACTOSIDASE MEL1"/>
    <property type="match status" value="1"/>
</dbReference>
<gene>
    <name evidence="8" type="ORF">H8B17_01105</name>
</gene>
<dbReference type="SUPFAM" id="SSF49313">
    <property type="entry name" value="Cadherin-like"/>
    <property type="match status" value="1"/>
</dbReference>
<dbReference type="InterPro" id="IPR002241">
    <property type="entry name" value="Glyco_hydro_27"/>
</dbReference>
<evidence type="ECO:0000256" key="3">
    <source>
        <dbReference type="ARBA" id="ARBA00022801"/>
    </source>
</evidence>
<dbReference type="InterPro" id="IPR015919">
    <property type="entry name" value="Cadherin-like_sf"/>
</dbReference>
<evidence type="ECO:0000256" key="1">
    <source>
        <dbReference type="ARBA" id="ARBA00009743"/>
    </source>
</evidence>
<dbReference type="Proteomes" id="UP000606494">
    <property type="component" value="Unassembled WGS sequence"/>
</dbReference>
<dbReference type="InterPro" id="IPR017853">
    <property type="entry name" value="GH"/>
</dbReference>
<dbReference type="SUPFAM" id="SSF51011">
    <property type="entry name" value="Glycosyl hydrolase domain"/>
    <property type="match status" value="1"/>
</dbReference>
<feature type="domain" description="Alpha galactosidase C-terminal" evidence="7">
    <location>
        <begin position="572"/>
        <end position="645"/>
    </location>
</feature>
<dbReference type="Gene3D" id="2.60.40.1180">
    <property type="entry name" value="Golgi alpha-mannosidase II"/>
    <property type="match status" value="1"/>
</dbReference>
<sequence>MRNKIINLLLLTAAICLSSKSNTYSKSAAENWFEEMLNASSGADSASWVNSIRVETWYELRDRYNDPMSLMEMTWEERDKIWQRALPEDADKYSVLARRYWRSYLVSCNERGIKPVKFDTISTSLKEVQKVRQVYLESRKAEYVILTPKPSKQPQINSVGAYGVRPGSEIIYRIAATGDRPMKYTVSDLPDGCEFDAELGVIRGAIEREGQYNLLITAQNKYGKSEKKVTIIVGQHIALTPPMGWNSWNSFACNVTAEDIKSTADQLIKTGLAEYGWTYINIDDCWMKVPDVEHMEAKEKALLEPYYKANVDFRIKTKKVRFNEQELIGDTRDTGGNILSNKDFPDMKLLTDYLHKYGFKAGLYTSPGPLTCQRYEGSYKHEYADAKQFAEWGFDYLKYDWCGYRAVVSEPSLEEVQHPYRLMGQALKDVDRDIVYSLCQYGMKEVWKWGASIGGNVWRTTGDIRDNWESMSRIGFNQAGLESYAGPGHWNDPDMLVVGYVGWSKNLRPTYLSPNEQYTHISLWSLLAAPLLIGCDLTRLDDFTYGLLSNAEVIAVNQDILGKQASRIINENNIQVWAKPLSDGSMAVGVFNLGETPVNYQLSLASLDLPGKHTLRDIWKQEDMGNIETSFSVRINRHGVKLFKIK</sequence>
<name>A0ABR7XYN1_9SPHI</name>
<dbReference type="EC" id="3.2.1.22" evidence="5"/>
<dbReference type="CDD" id="cd14792">
    <property type="entry name" value="GH27"/>
    <property type="match status" value="1"/>
</dbReference>
<comment type="caution">
    <text evidence="8">The sequence shown here is derived from an EMBL/GenBank/DDBJ whole genome shotgun (WGS) entry which is preliminary data.</text>
</comment>